<dbReference type="Proteomes" id="UP000887540">
    <property type="component" value="Unplaced"/>
</dbReference>
<dbReference type="WBParaSite" id="ACRNAN_scaffold2095.g14449.t1">
    <property type="protein sequence ID" value="ACRNAN_scaffold2095.g14449.t1"/>
    <property type="gene ID" value="ACRNAN_scaffold2095.g14449"/>
</dbReference>
<evidence type="ECO:0000313" key="3">
    <source>
        <dbReference type="WBParaSite" id="ACRNAN_scaffold2095.g14449.t1"/>
    </source>
</evidence>
<keyword evidence="1" id="KW-1133">Transmembrane helix</keyword>
<keyword evidence="1" id="KW-0472">Membrane</keyword>
<protein>
    <submittedName>
        <fullName evidence="3">Uncharacterized protein</fullName>
    </submittedName>
</protein>
<feature type="transmembrane region" description="Helical" evidence="1">
    <location>
        <begin position="112"/>
        <end position="132"/>
    </location>
</feature>
<name>A0A914DAZ4_9BILA</name>
<evidence type="ECO:0000256" key="1">
    <source>
        <dbReference type="SAM" id="Phobius"/>
    </source>
</evidence>
<evidence type="ECO:0000313" key="2">
    <source>
        <dbReference type="Proteomes" id="UP000887540"/>
    </source>
</evidence>
<proteinExistence type="predicted"/>
<dbReference type="AlphaFoldDB" id="A0A914DAZ4"/>
<keyword evidence="2" id="KW-1185">Reference proteome</keyword>
<sequence>MVSVGYARRCYVNLDISNPNVPPSGNGNEQDCPAGINLCATFTGGNYTAKACDYGAMGVTLCSGANLTNGGSLSVDCSTVPVTWVKPSDKCSLSCCTSDGCNGGNGGNDGNFAVGTQAFGALVFIPFIFAYFTKQ</sequence>
<accession>A0A914DAZ4</accession>
<keyword evidence="1" id="KW-0812">Transmembrane</keyword>
<reference evidence="3" key="1">
    <citation type="submission" date="2022-11" db="UniProtKB">
        <authorList>
            <consortium name="WormBaseParasite"/>
        </authorList>
    </citation>
    <scope>IDENTIFICATION</scope>
</reference>
<organism evidence="2 3">
    <name type="scientific">Acrobeloides nanus</name>
    <dbReference type="NCBI Taxonomy" id="290746"/>
    <lineage>
        <taxon>Eukaryota</taxon>
        <taxon>Metazoa</taxon>
        <taxon>Ecdysozoa</taxon>
        <taxon>Nematoda</taxon>
        <taxon>Chromadorea</taxon>
        <taxon>Rhabditida</taxon>
        <taxon>Tylenchina</taxon>
        <taxon>Cephalobomorpha</taxon>
        <taxon>Cephaloboidea</taxon>
        <taxon>Cephalobidae</taxon>
        <taxon>Acrobeloides</taxon>
    </lineage>
</organism>